<evidence type="ECO:0000256" key="2">
    <source>
        <dbReference type="ARBA" id="ARBA00022801"/>
    </source>
</evidence>
<dbReference type="InterPro" id="IPR016130">
    <property type="entry name" value="Tyr_Pase_AS"/>
</dbReference>
<dbReference type="GeneID" id="36323818"/>
<name>A0A1X6N4D1_9APHY</name>
<feature type="compositionally biased region" description="Basic and acidic residues" evidence="3">
    <location>
        <begin position="523"/>
        <end position="538"/>
    </location>
</feature>
<dbReference type="GO" id="GO:0004725">
    <property type="term" value="F:protein tyrosine phosphatase activity"/>
    <property type="evidence" value="ECO:0007669"/>
    <property type="project" value="TreeGrafter"/>
</dbReference>
<dbReference type="PROSITE" id="PS50056">
    <property type="entry name" value="TYR_PHOSPHATASE_2"/>
    <property type="match status" value="1"/>
</dbReference>
<dbReference type="OrthoDB" id="5632at2759"/>
<dbReference type="SUPFAM" id="SSF52799">
    <property type="entry name" value="(Phosphotyrosine protein) phosphatases II"/>
    <property type="match status" value="1"/>
</dbReference>
<dbReference type="Pfam" id="PF22785">
    <property type="entry name" value="Tc-R-P"/>
    <property type="match status" value="1"/>
</dbReference>
<dbReference type="GO" id="GO:0046856">
    <property type="term" value="P:phosphatidylinositol dephosphorylation"/>
    <property type="evidence" value="ECO:0007669"/>
    <property type="project" value="TreeGrafter"/>
</dbReference>
<protein>
    <recommendedName>
        <fullName evidence="1">phosphatidylinositol-3,4,5-trisphosphate 3-phosphatase</fullName>
        <ecNumber evidence="1">3.1.3.67</ecNumber>
    </recommendedName>
</protein>
<dbReference type="EMBL" id="KZ110595">
    <property type="protein sequence ID" value="OSX63468.1"/>
    <property type="molecule type" value="Genomic_DNA"/>
</dbReference>
<keyword evidence="2" id="KW-0378">Hydrolase</keyword>
<accession>A0A1X6N4D1</accession>
<dbReference type="PANTHER" id="PTHR12305">
    <property type="entry name" value="PHOSPHATASE WITH HOMOLOGY TO TENSIN"/>
    <property type="match status" value="1"/>
</dbReference>
<evidence type="ECO:0000259" key="4">
    <source>
        <dbReference type="PROSITE" id="PS50056"/>
    </source>
</evidence>
<dbReference type="PROSITE" id="PS51181">
    <property type="entry name" value="PPASE_TENSIN"/>
    <property type="match status" value="1"/>
</dbReference>
<dbReference type="GO" id="GO:0016314">
    <property type="term" value="F:phosphatidylinositol-3,4,5-trisphosphate 3-phosphatase activity"/>
    <property type="evidence" value="ECO:0007669"/>
    <property type="project" value="UniProtKB-EC"/>
</dbReference>
<dbReference type="PROSITE" id="PS00383">
    <property type="entry name" value="TYR_PHOSPHATASE_1"/>
    <property type="match status" value="1"/>
</dbReference>
<reference evidence="6 7" key="1">
    <citation type="submission" date="2017-04" db="EMBL/GenBank/DDBJ databases">
        <title>Genome Sequence of the Model Brown-Rot Fungus Postia placenta SB12.</title>
        <authorList>
            <consortium name="DOE Joint Genome Institute"/>
            <person name="Gaskell J."/>
            <person name="Kersten P."/>
            <person name="Larrondo L.F."/>
            <person name="Canessa P."/>
            <person name="Martinez D."/>
            <person name="Hibbett D."/>
            <person name="Schmoll M."/>
            <person name="Kubicek C.P."/>
            <person name="Martinez A.T."/>
            <person name="Yadav J."/>
            <person name="Master E."/>
            <person name="Magnuson J.K."/>
            <person name="James T."/>
            <person name="Yaver D."/>
            <person name="Berka R."/>
            <person name="Labutti K."/>
            <person name="Lipzen A."/>
            <person name="Aerts A."/>
            <person name="Barry K."/>
            <person name="Henrissat B."/>
            <person name="Blanchette R."/>
            <person name="Grigoriev I."/>
            <person name="Cullen D."/>
        </authorList>
    </citation>
    <scope>NUCLEOTIDE SEQUENCE [LARGE SCALE GENOMIC DNA]</scope>
    <source>
        <strain evidence="6 7">MAD-698-R-SB12</strain>
    </source>
</reference>
<dbReference type="InterPro" id="IPR029021">
    <property type="entry name" value="Prot-tyrosine_phosphatase-like"/>
</dbReference>
<evidence type="ECO:0000256" key="1">
    <source>
        <dbReference type="ARBA" id="ARBA00013015"/>
    </source>
</evidence>
<dbReference type="GO" id="GO:0042995">
    <property type="term" value="C:cell projection"/>
    <property type="evidence" value="ECO:0007669"/>
    <property type="project" value="TreeGrafter"/>
</dbReference>
<sequence length="538" mass="60269">MTDFVRRLVSGDKSRLRDEKLDLDLDLAYVTDQVIVMGYPASGIESLYRNRREDARRFLEHRHGKNFWVFNFCPVNENTYPSSVFDGRVSRYPFPDHHAPPLAIMPLIAREIRAWLEGSPERVVVLHCKAGKGRSGTMACAYLITSIDDASSSDLGSRSATEKEKATVRAERIMDAMPSDEPSDDGPDDLLTQTTSVATELDARVAESVNQTQSGGEGIRSDRLDHILELHTSRRMKRPSSPAKKLKQGVSIPSQRRWLYYWSLLIAHEGPPRFWAGDPQVPPSKMRLTQIVVRMRELSGIKTNIVRAANALIERTSYAKGAAQSRGQIWASLARYDDELVNTLEGWERHTRDEAGDMGKRRLGSERMNDERLANMFKDDRWDKNKMVRTFARFGVAGDDTRKGDTSSTPRHDTDAGVVLHADREVRVKLYMGQVFMGWFWFIPTFHLPHPRGQAGQAGQGSGITLTRKELDFPVGIGKNILDVSVSLEWVPEDARVPNPPPVSAEAGDREPVGLVPSLAAAPRDDAKVVETKRTAEG</sequence>
<dbReference type="GO" id="GO:0005829">
    <property type="term" value="C:cytosol"/>
    <property type="evidence" value="ECO:0007669"/>
    <property type="project" value="TreeGrafter"/>
</dbReference>
<proteinExistence type="predicted"/>
<feature type="region of interest" description="Disordered" evidence="3">
    <location>
        <begin position="497"/>
        <end position="538"/>
    </location>
</feature>
<dbReference type="InterPro" id="IPR029023">
    <property type="entry name" value="Tensin_phosphatase"/>
</dbReference>
<dbReference type="AlphaFoldDB" id="A0A1X6N4D1"/>
<dbReference type="InterPro" id="IPR000387">
    <property type="entry name" value="Tyr_Pase_dom"/>
</dbReference>
<gene>
    <name evidence="6" type="ORF">POSPLADRAFT_1045811</name>
</gene>
<feature type="domain" description="Tyrosine specific protein phosphatases" evidence="4">
    <location>
        <begin position="102"/>
        <end position="144"/>
    </location>
</feature>
<dbReference type="GO" id="GO:0051896">
    <property type="term" value="P:regulation of phosphatidylinositol 3-kinase/protein kinase B signal transduction"/>
    <property type="evidence" value="ECO:0007669"/>
    <property type="project" value="TreeGrafter"/>
</dbReference>
<dbReference type="PANTHER" id="PTHR12305:SF81">
    <property type="entry name" value="PHOSPHATIDYLINOSITOL 3,4,5-TRISPHOSPHATE 3-PHOSPHATASE AND DUAL-SPECIFICITY PROTEIN PHOSPHATASE PTEN"/>
    <property type="match status" value="1"/>
</dbReference>
<evidence type="ECO:0000313" key="6">
    <source>
        <dbReference type="EMBL" id="OSX63468.1"/>
    </source>
</evidence>
<dbReference type="STRING" id="670580.A0A1X6N4D1"/>
<dbReference type="EC" id="3.1.3.67" evidence="1"/>
<dbReference type="Gene3D" id="3.90.190.10">
    <property type="entry name" value="Protein tyrosine phosphatase superfamily"/>
    <property type="match status" value="1"/>
</dbReference>
<dbReference type="GO" id="GO:0005886">
    <property type="term" value="C:plasma membrane"/>
    <property type="evidence" value="ECO:0007669"/>
    <property type="project" value="TreeGrafter"/>
</dbReference>
<dbReference type="InterPro" id="IPR051281">
    <property type="entry name" value="Dual-spec_lipid-protein_phosph"/>
</dbReference>
<evidence type="ECO:0000313" key="7">
    <source>
        <dbReference type="Proteomes" id="UP000194127"/>
    </source>
</evidence>
<dbReference type="Proteomes" id="UP000194127">
    <property type="component" value="Unassembled WGS sequence"/>
</dbReference>
<dbReference type="GO" id="GO:0043491">
    <property type="term" value="P:phosphatidylinositol 3-kinase/protein kinase B signal transduction"/>
    <property type="evidence" value="ECO:0007669"/>
    <property type="project" value="TreeGrafter"/>
</dbReference>
<dbReference type="GO" id="GO:0048870">
    <property type="term" value="P:cell motility"/>
    <property type="evidence" value="ECO:0007669"/>
    <property type="project" value="TreeGrafter"/>
</dbReference>
<feature type="domain" description="Phosphatase tensin-type" evidence="5">
    <location>
        <begin position="16"/>
        <end position="269"/>
    </location>
</feature>
<dbReference type="GO" id="GO:0005634">
    <property type="term" value="C:nucleus"/>
    <property type="evidence" value="ECO:0007669"/>
    <property type="project" value="TreeGrafter"/>
</dbReference>
<organism evidence="6 7">
    <name type="scientific">Postia placenta MAD-698-R-SB12</name>
    <dbReference type="NCBI Taxonomy" id="670580"/>
    <lineage>
        <taxon>Eukaryota</taxon>
        <taxon>Fungi</taxon>
        <taxon>Dikarya</taxon>
        <taxon>Basidiomycota</taxon>
        <taxon>Agaricomycotina</taxon>
        <taxon>Agaricomycetes</taxon>
        <taxon>Polyporales</taxon>
        <taxon>Adustoporiaceae</taxon>
        <taxon>Rhodonia</taxon>
    </lineage>
</organism>
<evidence type="ECO:0000259" key="5">
    <source>
        <dbReference type="PROSITE" id="PS51181"/>
    </source>
</evidence>
<dbReference type="RefSeq" id="XP_024340262.1">
    <property type="nucleotide sequence ID" value="XM_024478868.1"/>
</dbReference>
<keyword evidence="7" id="KW-1185">Reference proteome</keyword>
<evidence type="ECO:0000256" key="3">
    <source>
        <dbReference type="SAM" id="MobiDB-lite"/>
    </source>
</evidence>